<proteinExistence type="predicted"/>
<evidence type="ECO:0000256" key="5">
    <source>
        <dbReference type="SAM" id="Phobius"/>
    </source>
</evidence>
<feature type="transmembrane region" description="Helical" evidence="5">
    <location>
        <begin position="94"/>
        <end position="114"/>
    </location>
</feature>
<comment type="subcellular location">
    <subcellularLocation>
        <location evidence="1">Membrane</location>
        <topology evidence="1">Multi-pass membrane protein</topology>
    </subcellularLocation>
</comment>
<accession>A0AAW3AWJ4</accession>
<evidence type="ECO:0000256" key="2">
    <source>
        <dbReference type="ARBA" id="ARBA00022692"/>
    </source>
</evidence>
<keyword evidence="8" id="KW-1185">Reference proteome</keyword>
<feature type="transmembrane region" description="Helical" evidence="5">
    <location>
        <begin position="68"/>
        <end position="87"/>
    </location>
</feature>
<reference evidence="7 8" key="1">
    <citation type="submission" date="2024-02" db="EMBL/GenBank/DDBJ databases">
        <title>FIRST GENOME SEQUENCES OF Leishmania (Viannia) shawi, Leishmania (Viannia) lindenbergi AND Leishmania (Viannia) utingensis.</title>
        <authorList>
            <person name="Resadore F."/>
            <person name="Custodio M.G.F."/>
            <person name="Boite M.C."/>
            <person name="Cupolillo E."/>
            <person name="Ferreira G.E.M."/>
        </authorList>
    </citation>
    <scope>NUCLEOTIDE SEQUENCE [LARGE SCALE GENOMIC DNA]</scope>
    <source>
        <strain evidence="7 8">ITUB/BR/1977/M4964</strain>
    </source>
</reference>
<keyword evidence="2 5" id="KW-0812">Transmembrane</keyword>
<dbReference type="FunFam" id="1.20.1250.20:FF:001014">
    <property type="entry name" value="Nodulin-like, putative"/>
    <property type="match status" value="1"/>
</dbReference>
<protein>
    <submittedName>
        <fullName evidence="7">Nodulin-like</fullName>
    </submittedName>
</protein>
<sequence length="626" mass="68430">MANDETGLLPGRTYRVGLFEYTLEKAWFCQFCIGILICVNNGACFSFAILSPYLKGEGFRYSQFQIDAVSTVGVFLSYFSMPTGFLYDYKGPTATLLVGTLLNTTGWAGMYLIFTNVLSHSPVVMAIFFGLSQFSASFYETGSVLTNLKSFFCYKGRVILIQKTFMGLGSSLVAQLYVAFFEKASESLAPFFIFLLLYSTFAGLLGILYVHFPTPDTECVGINVEDADTITRGGGEPRMFAFPFNIGTGILCCSVTFVLLTSLVENYVNPLSTAVRVSIGVITICLTASFISMIFTTPNYEVNRRRGAGEEGMGDANDRLSAFGPSIGSSSKAADKMSIGASMDNEDGRRSGDRDDLSRCAVLPAEVELTVLRKDELTSPEMCYKDVPTLPQAELGVPCGDTQEGYTVLNDKSLWENVKHIELWLLWFVCFGAWSAMTVVSTNSSHIYQVMSHGSFSLTINSVFVSIYGVASALGRILVGALYPQLARRQVSESLMLLVAPILNIIGLPLFLICPARFLFVPFFVVGLAVGYSWGCTVLITTSIFTSNSGKHYSFLYTAGMISPFIFNMALFGPIYDHYGAKQGHRNDGTCDGAICIAVPLIVCMVVNILAVPSAYVFYKLTKAPR</sequence>
<dbReference type="InterPro" id="IPR010658">
    <property type="entry name" value="Nodulin-like"/>
</dbReference>
<dbReference type="InterPro" id="IPR036259">
    <property type="entry name" value="MFS_trans_sf"/>
</dbReference>
<evidence type="ECO:0000256" key="1">
    <source>
        <dbReference type="ARBA" id="ARBA00004141"/>
    </source>
</evidence>
<dbReference type="EMBL" id="JBAMZL010000012">
    <property type="protein sequence ID" value="KAL0512508.1"/>
    <property type="molecule type" value="Genomic_DNA"/>
</dbReference>
<feature type="domain" description="Nodulin-like" evidence="6">
    <location>
        <begin position="27"/>
        <end position="285"/>
    </location>
</feature>
<dbReference type="PANTHER" id="PTHR21576">
    <property type="entry name" value="UNCHARACTERIZED NODULIN-LIKE PROTEIN"/>
    <property type="match status" value="1"/>
</dbReference>
<dbReference type="SUPFAM" id="SSF103473">
    <property type="entry name" value="MFS general substrate transporter"/>
    <property type="match status" value="1"/>
</dbReference>
<feature type="transmembrane region" description="Helical" evidence="5">
    <location>
        <begin position="519"/>
        <end position="541"/>
    </location>
</feature>
<dbReference type="Proteomes" id="UP001482455">
    <property type="component" value="Unassembled WGS sequence"/>
</dbReference>
<organism evidence="7 8">
    <name type="scientific">Leishmania utingensis</name>
    <dbReference type="NCBI Taxonomy" id="653362"/>
    <lineage>
        <taxon>Eukaryota</taxon>
        <taxon>Discoba</taxon>
        <taxon>Euglenozoa</taxon>
        <taxon>Kinetoplastea</taxon>
        <taxon>Metakinetoplastina</taxon>
        <taxon>Trypanosomatida</taxon>
        <taxon>Trypanosomatidae</taxon>
        <taxon>Leishmaniinae</taxon>
        <taxon>Leishmania</taxon>
    </lineage>
</organism>
<feature type="transmembrane region" description="Helical" evidence="5">
    <location>
        <begin position="553"/>
        <end position="575"/>
    </location>
</feature>
<name>A0AAW3AWJ4_9TRYP</name>
<gene>
    <name evidence="7" type="ORF">Q4I30_001825</name>
</gene>
<keyword evidence="4 5" id="KW-0472">Membrane</keyword>
<feature type="transmembrane region" description="Helical" evidence="5">
    <location>
        <begin position="27"/>
        <end position="48"/>
    </location>
</feature>
<dbReference type="Gene3D" id="1.20.1250.20">
    <property type="entry name" value="MFS general substrate transporter like domains"/>
    <property type="match status" value="2"/>
</dbReference>
<evidence type="ECO:0000313" key="7">
    <source>
        <dbReference type="EMBL" id="KAL0512508.1"/>
    </source>
</evidence>
<feature type="transmembrane region" description="Helical" evidence="5">
    <location>
        <begin position="187"/>
        <end position="210"/>
    </location>
</feature>
<feature type="transmembrane region" description="Helical" evidence="5">
    <location>
        <begin position="275"/>
        <end position="296"/>
    </location>
</feature>
<evidence type="ECO:0000256" key="3">
    <source>
        <dbReference type="ARBA" id="ARBA00022989"/>
    </source>
</evidence>
<dbReference type="GO" id="GO:0016020">
    <property type="term" value="C:membrane"/>
    <property type="evidence" value="ECO:0007669"/>
    <property type="project" value="UniProtKB-SubCell"/>
</dbReference>
<feature type="transmembrane region" description="Helical" evidence="5">
    <location>
        <begin position="240"/>
        <end position="263"/>
    </location>
</feature>
<keyword evidence="3 5" id="KW-1133">Transmembrane helix</keyword>
<feature type="transmembrane region" description="Helical" evidence="5">
    <location>
        <begin position="120"/>
        <end position="139"/>
    </location>
</feature>
<feature type="transmembrane region" description="Helical" evidence="5">
    <location>
        <begin position="421"/>
        <end position="440"/>
    </location>
</feature>
<dbReference type="Pfam" id="PF06813">
    <property type="entry name" value="Nodulin-like"/>
    <property type="match status" value="1"/>
</dbReference>
<feature type="transmembrane region" description="Helical" evidence="5">
    <location>
        <begin position="595"/>
        <end position="619"/>
    </location>
</feature>
<feature type="transmembrane region" description="Helical" evidence="5">
    <location>
        <begin position="460"/>
        <end position="483"/>
    </location>
</feature>
<feature type="transmembrane region" description="Helical" evidence="5">
    <location>
        <begin position="160"/>
        <end position="181"/>
    </location>
</feature>
<dbReference type="PANTHER" id="PTHR21576:SF158">
    <property type="entry name" value="RIBOSOMAL RNA-PROCESSING PROTEIN 12-LIKE CONSERVED DOMAIN-CONTAINING PROTEIN"/>
    <property type="match status" value="1"/>
</dbReference>
<evidence type="ECO:0000313" key="8">
    <source>
        <dbReference type="Proteomes" id="UP001482455"/>
    </source>
</evidence>
<dbReference type="AlphaFoldDB" id="A0AAW3AWJ4"/>
<evidence type="ECO:0000259" key="6">
    <source>
        <dbReference type="Pfam" id="PF06813"/>
    </source>
</evidence>
<comment type="caution">
    <text evidence="7">The sequence shown here is derived from an EMBL/GenBank/DDBJ whole genome shotgun (WGS) entry which is preliminary data.</text>
</comment>
<evidence type="ECO:0000256" key="4">
    <source>
        <dbReference type="ARBA" id="ARBA00023136"/>
    </source>
</evidence>
<feature type="transmembrane region" description="Helical" evidence="5">
    <location>
        <begin position="495"/>
        <end position="513"/>
    </location>
</feature>